<gene>
    <name evidence="3" type="ORF">A7978_02120</name>
</gene>
<dbReference type="GO" id="GO:0005737">
    <property type="term" value="C:cytoplasm"/>
    <property type="evidence" value="ECO:0007669"/>
    <property type="project" value="TreeGrafter"/>
</dbReference>
<proteinExistence type="inferred from homology"/>
<dbReference type="AlphaFoldDB" id="A0A172XB73"/>
<dbReference type="InterPro" id="IPR015796">
    <property type="entry name" value="Impact_YigZ-like"/>
</dbReference>
<dbReference type="InterPro" id="IPR023582">
    <property type="entry name" value="Impact"/>
</dbReference>
<sequence length="192" mass="22159">MMLIPKENIYSKIEVKKSIFLSYIFHVEKKEEINKILKEYKLKFKNATHVIYGFRIGNSNSFINGMNDDKEPRLTAGRPTLEAILNKNLTDTLIITVRYFGGTLLGKQGLIKAYSKAAQEVINKSNLTEKKEMETLCLNLNYNQYNLLIRTKNKMGIKITDAKFLDKINTTIKFNIKDKKNIITFLQANSLL</sequence>
<dbReference type="InterPro" id="IPR036956">
    <property type="entry name" value="Impact_N_sf"/>
</dbReference>
<dbReference type="GO" id="GO:0006446">
    <property type="term" value="P:regulation of translational initiation"/>
    <property type="evidence" value="ECO:0007669"/>
    <property type="project" value="TreeGrafter"/>
</dbReference>
<organism evidence="3 4">
    <name type="scientific">Borrelia turicatae</name>
    <dbReference type="NCBI Taxonomy" id="142"/>
    <lineage>
        <taxon>Bacteria</taxon>
        <taxon>Pseudomonadati</taxon>
        <taxon>Spirochaetota</taxon>
        <taxon>Spirochaetia</taxon>
        <taxon>Spirochaetales</taxon>
        <taxon>Borreliaceae</taxon>
        <taxon>Borrelia</taxon>
    </lineage>
</organism>
<accession>A0A172XB73</accession>
<dbReference type="InterPro" id="IPR020568">
    <property type="entry name" value="Ribosomal_Su5_D2-typ_SF"/>
</dbReference>
<dbReference type="Proteomes" id="UP000264231">
    <property type="component" value="Chromosome"/>
</dbReference>
<dbReference type="RefSeq" id="WP_119024155.1">
    <property type="nucleotide sequence ID" value="NZ_CP015629.1"/>
</dbReference>
<dbReference type="EMBL" id="CP015629">
    <property type="protein sequence ID" value="ANF33900.1"/>
    <property type="molecule type" value="Genomic_DNA"/>
</dbReference>
<dbReference type="PANTHER" id="PTHR16301">
    <property type="entry name" value="IMPACT-RELATED"/>
    <property type="match status" value="1"/>
</dbReference>
<evidence type="ECO:0000313" key="3">
    <source>
        <dbReference type="EMBL" id="ANF33900.1"/>
    </source>
</evidence>
<protein>
    <submittedName>
        <fullName evidence="3">YigZ family protein</fullName>
    </submittedName>
</protein>
<dbReference type="Gene3D" id="3.30.230.30">
    <property type="entry name" value="Impact, N-terminal domain"/>
    <property type="match status" value="1"/>
</dbReference>
<name>A0A172XB73_BORTU</name>
<dbReference type="InterPro" id="IPR001498">
    <property type="entry name" value="Impact_N"/>
</dbReference>
<dbReference type="PANTHER" id="PTHR16301:SF20">
    <property type="entry name" value="IMPACT FAMILY MEMBER YIGZ"/>
    <property type="match status" value="1"/>
</dbReference>
<reference evidence="3 4" key="1">
    <citation type="submission" date="2016-05" db="EMBL/GenBank/DDBJ databases">
        <title>Chromosome and linear plasmid sequence of a 2015 human isolate of tick-borne relapsing fever spirochete, Borrelia turicatae.</title>
        <authorList>
            <person name="Kingry L.C."/>
            <person name="Dhwani B."/>
            <person name="Replogle A."/>
            <person name="Sexton C."/>
            <person name="Rowe L."/>
            <person name="Stermole B.M."/>
            <person name="Christensen A.M."/>
            <person name="Schriefer M.E."/>
        </authorList>
    </citation>
    <scope>NUCLEOTIDE SEQUENCE [LARGE SCALE GENOMIC DNA]</scope>
    <source>
        <strain evidence="3 4">BTE5EL</strain>
    </source>
</reference>
<evidence type="ECO:0000259" key="2">
    <source>
        <dbReference type="Pfam" id="PF01205"/>
    </source>
</evidence>
<comment type="similarity">
    <text evidence="1">Belongs to the IMPACT family.</text>
</comment>
<dbReference type="SUPFAM" id="SSF54211">
    <property type="entry name" value="Ribosomal protein S5 domain 2-like"/>
    <property type="match status" value="1"/>
</dbReference>
<evidence type="ECO:0000256" key="1">
    <source>
        <dbReference type="ARBA" id="ARBA00007665"/>
    </source>
</evidence>
<evidence type="ECO:0000313" key="4">
    <source>
        <dbReference type="Proteomes" id="UP000264231"/>
    </source>
</evidence>
<dbReference type="Pfam" id="PF01205">
    <property type="entry name" value="Impact_N"/>
    <property type="match status" value="1"/>
</dbReference>
<feature type="domain" description="Impact N-terminal" evidence="2">
    <location>
        <begin position="16"/>
        <end position="122"/>
    </location>
</feature>
<dbReference type="NCBIfam" id="TIGR00257">
    <property type="entry name" value="IMPACT_YIGZ"/>
    <property type="match status" value="1"/>
</dbReference>